<proteinExistence type="inferred from homology"/>
<evidence type="ECO:0000256" key="2">
    <source>
        <dbReference type="ARBA" id="ARBA00022448"/>
    </source>
</evidence>
<dbReference type="Pfam" id="PF25033">
    <property type="entry name" value="VPS13_M"/>
    <property type="match status" value="1"/>
</dbReference>
<feature type="compositionally biased region" description="Low complexity" evidence="4">
    <location>
        <begin position="1554"/>
        <end position="1575"/>
    </location>
</feature>
<keyword evidence="2" id="KW-0813">Transport</keyword>
<feature type="region of interest" description="Disordered" evidence="4">
    <location>
        <begin position="1061"/>
        <end position="1084"/>
    </location>
</feature>
<feature type="region of interest" description="Disordered" evidence="4">
    <location>
        <begin position="825"/>
        <end position="847"/>
    </location>
</feature>
<dbReference type="Pfam" id="PF25037">
    <property type="entry name" value="VPS13_C"/>
    <property type="match status" value="1"/>
</dbReference>
<dbReference type="OMA" id="SGWRPIR"/>
<comment type="similarity">
    <text evidence="1">Belongs to the VPS13 family.</text>
</comment>
<evidence type="ECO:0000256" key="4">
    <source>
        <dbReference type="SAM" id="MobiDB-lite"/>
    </source>
</evidence>
<evidence type="ECO:0000256" key="1">
    <source>
        <dbReference type="ARBA" id="ARBA00006545"/>
    </source>
</evidence>
<feature type="region of interest" description="Disordered" evidence="4">
    <location>
        <begin position="1550"/>
        <end position="1577"/>
    </location>
</feature>
<dbReference type="InterPro" id="IPR026847">
    <property type="entry name" value="VPS13"/>
</dbReference>
<feature type="domain" description="Vacuolar protein sorting-associated protein 13 VPS13 adaptor binding" evidence="7">
    <location>
        <begin position="1907"/>
        <end position="2471"/>
    </location>
</feature>
<evidence type="ECO:0000259" key="5">
    <source>
        <dbReference type="Pfam" id="PF12624"/>
    </source>
</evidence>
<dbReference type="InterPro" id="IPR026854">
    <property type="entry name" value="VPS13_N"/>
</dbReference>
<evidence type="ECO:0000313" key="10">
    <source>
        <dbReference type="Proteomes" id="UP000070444"/>
    </source>
</evidence>
<dbReference type="GO" id="GO:0006869">
    <property type="term" value="P:lipid transport"/>
    <property type="evidence" value="ECO:0007669"/>
    <property type="project" value="UniProtKB-KW"/>
</dbReference>
<organism evidence="9 10">
    <name type="scientific">Conidiobolus coronatus (strain ATCC 28846 / CBS 209.66 / NRRL 28638)</name>
    <name type="common">Delacroixia coronata</name>
    <dbReference type="NCBI Taxonomy" id="796925"/>
    <lineage>
        <taxon>Eukaryota</taxon>
        <taxon>Fungi</taxon>
        <taxon>Fungi incertae sedis</taxon>
        <taxon>Zoopagomycota</taxon>
        <taxon>Entomophthoromycotina</taxon>
        <taxon>Entomophthoromycetes</taxon>
        <taxon>Entomophthorales</taxon>
        <taxon>Ancylistaceae</taxon>
        <taxon>Conidiobolus</taxon>
    </lineage>
</organism>
<feature type="domain" description="Intermembrane lipid transfer protein VPS13-like C-terminal" evidence="8">
    <location>
        <begin position="3008"/>
        <end position="3112"/>
    </location>
</feature>
<dbReference type="OrthoDB" id="428159at2759"/>
<protein>
    <recommendedName>
        <fullName evidence="11">Vacuolar protein sorting-associated protein</fullName>
    </recommendedName>
</protein>
<keyword evidence="3" id="KW-0445">Lipid transport</keyword>
<name>A0A137PAD0_CONC2</name>
<evidence type="ECO:0008006" key="11">
    <source>
        <dbReference type="Google" id="ProtNLM"/>
    </source>
</evidence>
<dbReference type="PANTHER" id="PTHR16166:SF93">
    <property type="entry name" value="INTERMEMBRANE LIPID TRANSFER PROTEIN VPS13"/>
    <property type="match status" value="1"/>
</dbReference>
<dbReference type="STRING" id="796925.A0A137PAD0"/>
<evidence type="ECO:0000259" key="6">
    <source>
        <dbReference type="Pfam" id="PF25033"/>
    </source>
</evidence>
<dbReference type="Proteomes" id="UP000070444">
    <property type="component" value="Unassembled WGS sequence"/>
</dbReference>
<dbReference type="PANTHER" id="PTHR16166">
    <property type="entry name" value="VACUOLAR PROTEIN SORTING-ASSOCIATED PROTEIN VPS13"/>
    <property type="match status" value="1"/>
</dbReference>
<dbReference type="GO" id="GO:0045053">
    <property type="term" value="P:protein retention in Golgi apparatus"/>
    <property type="evidence" value="ECO:0007669"/>
    <property type="project" value="TreeGrafter"/>
</dbReference>
<dbReference type="Pfam" id="PF12624">
    <property type="entry name" value="VPS13_N"/>
    <property type="match status" value="1"/>
</dbReference>
<gene>
    <name evidence="9" type="ORF">CONCODRAFT_5333</name>
</gene>
<evidence type="ECO:0000259" key="8">
    <source>
        <dbReference type="Pfam" id="PF25037"/>
    </source>
</evidence>
<dbReference type="EMBL" id="KQ964464">
    <property type="protein sequence ID" value="KXN71912.1"/>
    <property type="molecule type" value="Genomic_DNA"/>
</dbReference>
<dbReference type="GO" id="GO:0007005">
    <property type="term" value="P:mitochondrion organization"/>
    <property type="evidence" value="ECO:0007669"/>
    <property type="project" value="TreeGrafter"/>
</dbReference>
<feature type="domain" description="VPS13-like middle region" evidence="6">
    <location>
        <begin position="1140"/>
        <end position="1844"/>
    </location>
</feature>
<feature type="compositionally biased region" description="Low complexity" evidence="4">
    <location>
        <begin position="829"/>
        <end position="840"/>
    </location>
</feature>
<evidence type="ECO:0000259" key="7">
    <source>
        <dbReference type="Pfam" id="PF25036"/>
    </source>
</evidence>
<dbReference type="Pfam" id="PF25036">
    <property type="entry name" value="VPS13_VAB"/>
    <property type="match status" value="1"/>
</dbReference>
<evidence type="ECO:0000313" key="9">
    <source>
        <dbReference type="EMBL" id="KXN71912.1"/>
    </source>
</evidence>
<evidence type="ECO:0000256" key="3">
    <source>
        <dbReference type="ARBA" id="ARBA00023055"/>
    </source>
</evidence>
<dbReference type="InterPro" id="IPR056748">
    <property type="entry name" value="VPS13-like_C"/>
</dbReference>
<accession>A0A137PAD0</accession>
<feature type="compositionally biased region" description="Polar residues" evidence="4">
    <location>
        <begin position="1061"/>
        <end position="1070"/>
    </location>
</feature>
<dbReference type="GO" id="GO:0045324">
    <property type="term" value="P:late endosome to vacuole transport"/>
    <property type="evidence" value="ECO:0007669"/>
    <property type="project" value="TreeGrafter"/>
</dbReference>
<dbReference type="GO" id="GO:0006623">
    <property type="term" value="P:protein targeting to vacuole"/>
    <property type="evidence" value="ECO:0007669"/>
    <property type="project" value="TreeGrafter"/>
</dbReference>
<feature type="domain" description="Chorein N-terminal" evidence="5">
    <location>
        <begin position="1"/>
        <end position="900"/>
    </location>
</feature>
<reference evidence="9 10" key="1">
    <citation type="journal article" date="2015" name="Genome Biol. Evol.">
        <title>Phylogenomic analyses indicate that early fungi evolved digesting cell walls of algal ancestors of land plants.</title>
        <authorList>
            <person name="Chang Y."/>
            <person name="Wang S."/>
            <person name="Sekimoto S."/>
            <person name="Aerts A.L."/>
            <person name="Choi C."/>
            <person name="Clum A."/>
            <person name="LaButti K.M."/>
            <person name="Lindquist E.A."/>
            <person name="Yee Ngan C."/>
            <person name="Ohm R.A."/>
            <person name="Salamov A.A."/>
            <person name="Grigoriev I.V."/>
            <person name="Spatafora J.W."/>
            <person name="Berbee M.L."/>
        </authorList>
    </citation>
    <scope>NUCLEOTIDE SEQUENCE [LARGE SCALE GENOMIC DNA]</scope>
    <source>
        <strain evidence="9 10">NRRL 28638</strain>
    </source>
</reference>
<keyword evidence="10" id="KW-1185">Reference proteome</keyword>
<dbReference type="InterPro" id="IPR056747">
    <property type="entry name" value="VPS13-like_M"/>
</dbReference>
<sequence length="3139" mass="355384">MFESVVANVLNQVLGDYVDNFQTNQLNIGIWSGDVKLSNLKLKREALDKLKIPIDFKEGYLGELVMKIPWHNLKSLPVQIYIKNVYLLLNPKNSVDLDPEEEEERAQRLKQSKLETSELVTAKPSAQSEEEQKKQQTFITQLTTKVIDNLQVSIKNIHIRYEDFISNPNRPFAAGITLSEVSAISTDANWVESITGQALDSIHKLFKLKSLAVYWNTDADSLAGKPTNEAIETFMSLIFSENQPVSDHHFILKPVSATARLTVNHYYSPDIAKMLATLFFDEFGLCLDNNQYHDMMLMASMFDFTMRKQKYIQHYPPKSSYKKEPLAWFRFAGRCILHEVHQKRQEWTWEYFAERRDDRKKYLELYTAFKLETITEEDKIKLQTLERKLNFRDIRFYRSLASPSIKKQQALRKQQIQQSSQSSWTGYLWSWGTGQSQNKSEDNMVSDQQMQQLYETIDFDEDEALKTVEYPKEYVQFCLQAKLNKGSVLLRSCSNNGEDNTVNLELETFMIGFLERPDSYKATLTLDQLNLFDGTSKNTLYPQIIKVSEVVNENSTHTRNELITENDLKYLDIIQENSDPFIDVVYEHNPLTIDADDALSVKMRNLEVIYNPTVIESVLNFFTPPTPAHDSVTALMEAAGNTIEGLKKQTRAGLTYALEVHKTMYTLIDIQAPLLIFPHNCTDPNSLVVVLDSGHLNMISDLISPETKAHIQSKQGQPLTEELIEELHSLMYNKFTLDLTSVQLVIGQSVESCLEAVRNPDYGRDQHIVDRINMKLDIFFSILPKVSQFTKIKVTGNLPLLKINVSDRKYRAFMSTLNMLSFSNNDANQSQQPLSSPTSTVNSPQKRLYHKPSTGVLADLINRDDLAEDLLFSDSESGNSDDDDDDQFFDAEDDTQKQIEEKFGNLNSKFLAVDFKIDQLKLSLRRANKDIYKDEVELAEAVLDGFKLDYTQYPHHMEVDILIEKLNIFDKLYPDSVFRHLITSEPVDKEETTSDHLVVIKYISVNEDSPEYISKYDSIATRLDVSFSTLSVIVTQKTILSLYFFLLETFVPQDTAQSQAIPANTSSAPNQAAVKPDSPNPPPARTISITAKFNSIQLILNNNGVKLATARFLNGGAVLLMTPQSLRLTSTLANFFIINNIETGDSVNYHSFRQLLSLDGKQPAIFKYESFNNPQLDYDTAISVNMGSARITFLEEPIQQLLSFFSRFAAMHVLFNTARQAAAESAAQLQENANRILFDIKIASPYVVFPRNSHSKDTLVANLGEITINNAFPKDPQSKDPRRYLNHTVLDITSIRLTSLIYFPEFRQSLQIIDDVDIRIEMTSCDHVSGSARPDMEITCVVSDVVMNLTRKQYQFIMNILESISKAFSPSTDSKDLEEITHHDVSNLPTSDDPHDASIQIQQKSDNQITQDPNQQDVWTTLDIEFKVDKILLELFDGDDIQPKKLHESRLVLFSLNKTLIKYMTTSQSRSEMEASIHSFIVQDTRTDHEYSFREIIPAITHEGPQFMAHMKTAPQTSSFINVTVDSPVVVLAIDFMFAIKEFALSPFNEENSKSPPQNSKSAAPNSNQAQQANSEETAEYPLQYRVNVIDSQIIVLADLKDPSSEAIVLGVGQILIHQENVLNLSVDHISMSLCQMNARDQTALKFIEDFDLNVVIDDRITKPGHHLTSMGINVKPLILRLSYRDVMLITDVVNRFSQLLGNSDPEASNVSETAVSSNSTDSYMYNSKSNTYYQLLSRETLQITMQGLQIILIRDAFDMPILDINASSFNINVTDWSHSLKAETQIPIKANYFNLNNSNWEPLIEPWSFGLLVTSGKDQPMKIEVQSKRQFDFNITPTVIESSMSLLEELSIKNPLTNARGVHVPYIIKNRTGYPIHIWVEGSNSDHDIKIHKVEDGDDLPWRFDDWRKARENIVQSKHRLCIQFENASWQRLMNIPVDRAGESVHILTPSINDVFHKLICEVQLKDHTKIVTFRSPLIIHNSTVLPVEFIVVDSKGSRVSGVTTVAPGAKSSVPIEHAYRFGIKVRPSAGYGYAWSERYFYWREFLVGEKMNSISCAPYDSNNSDFRFQIDGHFNVSNPIVSNYPFITFKLSAPIEIENLLPFDIKYRIQDKSGGPEWSSSLEKGALAPIHVIDSSHLLLLTLQISNTDYRTSELVAIHSPDSNGPIPANQITLLDSSGLQLTLNLHYTTIPDSGGAFKLSIYCPYVILNKTGMDICFKTPSVVRTSRVNNDNQNQYNPSDVQPFLFSYGSGDNRRRTMVKIGTADWSVPVSFEASGTVSELTLRTAHEQEELYTGFSVNEGVGKYHLSKIVTFTPRFIITNKLQEAIDFRDIAIPQPVTLQPGDKSPLYFLSRNGEKQLTIRFAGNNRWSAPFKIDEVGKVHLRISKDKGDMELIRIRIQLEGPVLFISFEKEEGKWPFRIENLYDADITFYQSNALSRQSSGAAEGTKYRLPAGRIVPYSWDYPSEANKLLVISVNGFQREIDFQEIGVSMPFKFKIENQSHIMSIEVKAEGLVMVLKLTPYRADESVFKPTYAPAPSTNANPTSVHTTVTRTGTTQGFELVQTESKISFTFQVKLEGIGISLINRRNQELIYATLRGLDFKFENSDVSQSISLCIKWIQVDNQLYGALYPIVLYPTEIPKHGNESNLHPALRFIAVKTKDESYGVEFYKYVTFLIQAMSFEVDEDFLFALLDFAKYSIPGAEIENIHDDDLNPHSMEIVEPKAQEDEHLSFFEVFHVQPLKLNISFTRTERINQEENPPPSHNPITFLFNVLTMTIGSINDAPIKFNALVLENLLATYPVLINRFSNYYSQEFLFQIHKIVGSADVIGNPVGLFNNLSSGVVDIFYEPYQGFVMSDRPQDFGIGLAKGTSSFVKKTVFGLSDSLSKITESLGKGLSVVTMDKAYQDRRRMTRVRNRPKHALYGVAQGAESFGSSVASGLTGVLMRPIEGAEKEGVGGFFKGIGKGLVGAVAKPVVGVFDLASNVAEGIRNTTTVFDGIDIDRVRLTRYIGPDGVLKPYSQREALGQSWLREVKDGKYFSENYIAHYDLRSSQNVIMLTGNRVLLLRSKQLTLEWDIALSELHSVSIVNNGIQFVLNSGEPGPFIPIVEAAARKWFFAKVEEAHNQYRQSNKPLE</sequence>
<dbReference type="InterPro" id="IPR009543">
    <property type="entry name" value="VPS13_VAB"/>
</dbReference>